<feature type="domain" description="Nudix hydrolase" evidence="15">
    <location>
        <begin position="47"/>
        <end position="183"/>
    </location>
</feature>
<evidence type="ECO:0000259" key="15">
    <source>
        <dbReference type="PROSITE" id="PS51462"/>
    </source>
</evidence>
<dbReference type="EC" id="3.6.1.13" evidence="3"/>
<evidence type="ECO:0000256" key="11">
    <source>
        <dbReference type="ARBA" id="ARBA00033056"/>
    </source>
</evidence>
<evidence type="ECO:0000313" key="16">
    <source>
        <dbReference type="EMBL" id="PLX61142.1"/>
    </source>
</evidence>
<feature type="short sequence motif" description="Nudix box" evidence="14">
    <location>
        <begin position="89"/>
        <end position="111"/>
    </location>
</feature>
<evidence type="ECO:0000256" key="14">
    <source>
        <dbReference type="PIRSR" id="PIRSR604385-3"/>
    </source>
</evidence>
<dbReference type="Proteomes" id="UP000235015">
    <property type="component" value="Unassembled WGS sequence"/>
</dbReference>
<dbReference type="GO" id="GO:0006753">
    <property type="term" value="P:nucleoside phosphate metabolic process"/>
    <property type="evidence" value="ECO:0007669"/>
    <property type="project" value="TreeGrafter"/>
</dbReference>
<comment type="catalytic activity">
    <reaction evidence="12">
        <text>ADP-D-ribose + H2O = D-ribose 5-phosphate + AMP + 2 H(+)</text>
        <dbReference type="Rhea" id="RHEA:10412"/>
        <dbReference type="ChEBI" id="CHEBI:15377"/>
        <dbReference type="ChEBI" id="CHEBI:15378"/>
        <dbReference type="ChEBI" id="CHEBI:57967"/>
        <dbReference type="ChEBI" id="CHEBI:78346"/>
        <dbReference type="ChEBI" id="CHEBI:456215"/>
        <dbReference type="EC" id="3.6.1.13"/>
    </reaction>
</comment>
<dbReference type="GO" id="GO:0047631">
    <property type="term" value="F:ADP-ribose diphosphatase activity"/>
    <property type="evidence" value="ECO:0007669"/>
    <property type="project" value="UniProtKB-EC"/>
</dbReference>
<organism evidence="16 17">
    <name type="scientific">Sedimenticola selenatireducens</name>
    <dbReference type="NCBI Taxonomy" id="191960"/>
    <lineage>
        <taxon>Bacteria</taxon>
        <taxon>Pseudomonadati</taxon>
        <taxon>Pseudomonadota</taxon>
        <taxon>Gammaproteobacteria</taxon>
        <taxon>Chromatiales</taxon>
        <taxon>Sedimenticolaceae</taxon>
        <taxon>Sedimenticola</taxon>
    </lineage>
</organism>
<keyword evidence="6 16" id="KW-0378">Hydrolase</keyword>
<keyword evidence="5 13" id="KW-0479">Metal-binding</keyword>
<dbReference type="SUPFAM" id="SSF55811">
    <property type="entry name" value="Nudix"/>
    <property type="match status" value="1"/>
</dbReference>
<dbReference type="NCBIfam" id="TIGR00052">
    <property type="entry name" value="nudix-type nucleoside diphosphatase, YffH/AdpP family"/>
    <property type="match status" value="1"/>
</dbReference>
<feature type="binding site" evidence="13">
    <location>
        <position position="108"/>
    </location>
    <ligand>
        <name>Mg(2+)</name>
        <dbReference type="ChEBI" id="CHEBI:18420"/>
        <label>1</label>
    </ligand>
</feature>
<gene>
    <name evidence="16" type="primary">nudF</name>
    <name evidence="16" type="ORF">C0630_12140</name>
</gene>
<evidence type="ECO:0000256" key="3">
    <source>
        <dbReference type="ARBA" id="ARBA00012453"/>
    </source>
</evidence>
<accession>A0A2N6CVB4</accession>
<dbReference type="GO" id="GO:0046872">
    <property type="term" value="F:metal ion binding"/>
    <property type="evidence" value="ECO:0007669"/>
    <property type="project" value="UniProtKB-KW"/>
</dbReference>
<name>A0A2N6CVB4_9GAMM</name>
<comment type="function">
    <text evidence="8">Acts on ADP-mannose and ADP-glucose as well as ADP-ribose. Prevents glycogen biosynthesis. The reaction catalyzed by this enzyme is a limiting step of the gluconeogenic process.</text>
</comment>
<feature type="binding site" evidence="13">
    <location>
        <position position="88"/>
    </location>
    <ligand>
        <name>Mg(2+)</name>
        <dbReference type="ChEBI" id="CHEBI:18420"/>
        <label>1</label>
    </ligand>
</feature>
<dbReference type="InterPro" id="IPR000086">
    <property type="entry name" value="NUDIX_hydrolase_dom"/>
</dbReference>
<reference evidence="16 17" key="1">
    <citation type="submission" date="2017-11" db="EMBL/GenBank/DDBJ databases">
        <title>Genome-resolved metagenomics identifies genetic mobility, metabolic interactions, and unexpected diversity in perchlorate-reducing communities.</title>
        <authorList>
            <person name="Barnum T.P."/>
            <person name="Figueroa I.A."/>
            <person name="Carlstrom C.I."/>
            <person name="Lucas L.N."/>
            <person name="Engelbrektson A.L."/>
            <person name="Coates J.D."/>
        </authorList>
    </citation>
    <scope>NUCLEOTIDE SEQUENCE [LARGE SCALE GENOMIC DNA]</scope>
    <source>
        <strain evidence="16">BM301</strain>
    </source>
</reference>
<comment type="cofactor">
    <cofactor evidence="1 13">
        <name>Mg(2+)</name>
        <dbReference type="ChEBI" id="CHEBI:18420"/>
    </cofactor>
</comment>
<evidence type="ECO:0000256" key="12">
    <source>
        <dbReference type="ARBA" id="ARBA00049546"/>
    </source>
</evidence>
<dbReference type="RefSeq" id="WP_273439742.1">
    <property type="nucleotide sequence ID" value="NZ_CAXXYC010000004.1"/>
</dbReference>
<dbReference type="InterPro" id="IPR015797">
    <property type="entry name" value="NUDIX_hydrolase-like_dom_sf"/>
</dbReference>
<sequence length="201" mass="21808">MADKKLKANILDTRAAYTGFFELRRLTIVHDRFDGGTIGPLVREVLHRGDVVAALLYDPSADKVVLVEQYRAGAHVAGVSPWLIDIVAGRIEPGQTPLEAITREIIEESGLTPDSMELIGTYLTAPHLSSEQVHIYCATVDASSAAGFHGLVHEGEDIRPLALDRTEALDLPQTHPLSLWAGLALGWLSNTHIDQMKGSPS</sequence>
<evidence type="ECO:0000256" key="9">
    <source>
        <dbReference type="ARBA" id="ARBA00030162"/>
    </source>
</evidence>
<dbReference type="PANTHER" id="PTHR11839:SF5">
    <property type="entry name" value="ADP-RIBOSE PYROPHOSPHATASE"/>
    <property type="match status" value="1"/>
</dbReference>
<feature type="binding site" evidence="13">
    <location>
        <position position="156"/>
    </location>
    <ligand>
        <name>Mg(2+)</name>
        <dbReference type="ChEBI" id="CHEBI:18420"/>
        <label>1</label>
    </ligand>
</feature>
<feature type="binding site" evidence="13">
    <location>
        <position position="104"/>
    </location>
    <ligand>
        <name>Mg(2+)</name>
        <dbReference type="ChEBI" id="CHEBI:18420"/>
        <label>2</label>
    </ligand>
</feature>
<evidence type="ECO:0000256" key="8">
    <source>
        <dbReference type="ARBA" id="ARBA00025164"/>
    </source>
</evidence>
<dbReference type="Gene3D" id="3.90.79.10">
    <property type="entry name" value="Nucleoside Triphosphate Pyrophosphohydrolase"/>
    <property type="match status" value="1"/>
</dbReference>
<evidence type="ECO:0000313" key="17">
    <source>
        <dbReference type="Proteomes" id="UP000235015"/>
    </source>
</evidence>
<dbReference type="STRING" id="1111735.GCA_000428045_00733"/>
<evidence type="ECO:0000256" key="7">
    <source>
        <dbReference type="ARBA" id="ARBA00022842"/>
    </source>
</evidence>
<evidence type="ECO:0000256" key="13">
    <source>
        <dbReference type="PIRSR" id="PIRSR604385-2"/>
    </source>
</evidence>
<evidence type="ECO:0000256" key="10">
    <source>
        <dbReference type="ARBA" id="ARBA00030308"/>
    </source>
</evidence>
<comment type="caution">
    <text evidence="16">The sequence shown here is derived from an EMBL/GenBank/DDBJ whole genome shotgun (WGS) entry which is preliminary data.</text>
</comment>
<dbReference type="CDD" id="cd24155">
    <property type="entry name" value="NUDIX_ADPRase"/>
    <property type="match status" value="1"/>
</dbReference>
<evidence type="ECO:0000256" key="2">
    <source>
        <dbReference type="ARBA" id="ARBA00007482"/>
    </source>
</evidence>
<dbReference type="EMBL" id="PKUN01000021">
    <property type="protein sequence ID" value="PLX61142.1"/>
    <property type="molecule type" value="Genomic_DNA"/>
</dbReference>
<evidence type="ECO:0000256" key="1">
    <source>
        <dbReference type="ARBA" id="ARBA00001946"/>
    </source>
</evidence>
<comment type="similarity">
    <text evidence="2">Belongs to the Nudix hydrolase family. NudF subfamily.</text>
</comment>
<proteinExistence type="inferred from homology"/>
<evidence type="ECO:0000256" key="5">
    <source>
        <dbReference type="ARBA" id="ARBA00022723"/>
    </source>
</evidence>
<keyword evidence="7 13" id="KW-0460">Magnesium</keyword>
<dbReference type="AlphaFoldDB" id="A0A2N6CVB4"/>
<dbReference type="Pfam" id="PF00293">
    <property type="entry name" value="NUDIX"/>
    <property type="match status" value="1"/>
</dbReference>
<evidence type="ECO:0000256" key="4">
    <source>
        <dbReference type="ARBA" id="ARBA00013297"/>
    </source>
</evidence>
<dbReference type="PROSITE" id="PS51462">
    <property type="entry name" value="NUDIX"/>
    <property type="match status" value="1"/>
</dbReference>
<protein>
    <recommendedName>
        <fullName evidence="4">ADP-ribose pyrophosphatase</fullName>
        <ecNumber evidence="3">3.6.1.13</ecNumber>
    </recommendedName>
    <alternativeName>
        <fullName evidence="9">ADP-ribose diphosphatase</fullName>
    </alternativeName>
    <alternativeName>
        <fullName evidence="11">ADP-ribose phosphohydrolase</fullName>
    </alternativeName>
    <alternativeName>
        <fullName evidence="10">Adenosine diphosphoribose pyrophosphatase</fullName>
    </alternativeName>
</protein>
<dbReference type="GO" id="GO:0005829">
    <property type="term" value="C:cytosol"/>
    <property type="evidence" value="ECO:0007669"/>
    <property type="project" value="TreeGrafter"/>
</dbReference>
<dbReference type="InterPro" id="IPR004385">
    <property type="entry name" value="NDP_pyrophosphatase"/>
</dbReference>
<evidence type="ECO:0000256" key="6">
    <source>
        <dbReference type="ARBA" id="ARBA00022801"/>
    </source>
</evidence>
<dbReference type="GO" id="GO:0019693">
    <property type="term" value="P:ribose phosphate metabolic process"/>
    <property type="evidence" value="ECO:0007669"/>
    <property type="project" value="TreeGrafter"/>
</dbReference>
<dbReference type="GO" id="GO:0019144">
    <property type="term" value="F:ADP-sugar diphosphatase activity"/>
    <property type="evidence" value="ECO:0007669"/>
    <property type="project" value="TreeGrafter"/>
</dbReference>
<dbReference type="PANTHER" id="PTHR11839">
    <property type="entry name" value="UDP/ADP-SUGAR PYROPHOSPHATASE"/>
    <property type="match status" value="1"/>
</dbReference>